<feature type="domain" description="SLBB" evidence="20">
    <location>
        <begin position="216"/>
        <end position="290"/>
    </location>
</feature>
<evidence type="ECO:0000256" key="5">
    <source>
        <dbReference type="ARBA" id="ARBA00022597"/>
    </source>
</evidence>
<evidence type="ECO:0000256" key="8">
    <source>
        <dbReference type="ARBA" id="ARBA00023047"/>
    </source>
</evidence>
<dbReference type="PANTHER" id="PTHR33619:SF3">
    <property type="entry name" value="POLYSACCHARIDE EXPORT PROTEIN GFCE-RELATED"/>
    <property type="match status" value="1"/>
</dbReference>
<evidence type="ECO:0000313" key="22">
    <source>
        <dbReference type="Proteomes" id="UP000297737"/>
    </source>
</evidence>
<keyword evidence="14" id="KW-0449">Lipoprotein</keyword>
<organism evidence="21 22">
    <name type="scientific">Glacieibacterium arshaanense</name>
    <dbReference type="NCBI Taxonomy" id="2511025"/>
    <lineage>
        <taxon>Bacteria</taxon>
        <taxon>Pseudomonadati</taxon>
        <taxon>Pseudomonadota</taxon>
        <taxon>Alphaproteobacteria</taxon>
        <taxon>Sphingomonadales</taxon>
        <taxon>Sphingosinicellaceae</taxon>
        <taxon>Glacieibacterium</taxon>
    </lineage>
</organism>
<protein>
    <recommendedName>
        <fullName evidence="23">Polysaccharide biosynthesis/export protein</fullName>
    </recommendedName>
</protein>
<feature type="signal peptide" evidence="17">
    <location>
        <begin position="1"/>
        <end position="26"/>
    </location>
</feature>
<evidence type="ECO:0000256" key="14">
    <source>
        <dbReference type="ARBA" id="ARBA00023288"/>
    </source>
</evidence>
<dbReference type="InterPro" id="IPR003715">
    <property type="entry name" value="Poly_export_N"/>
</dbReference>
<feature type="chain" id="PRO_5021492504" description="Polysaccharide biosynthesis/export protein" evidence="17">
    <location>
        <begin position="27"/>
        <end position="914"/>
    </location>
</feature>
<feature type="domain" description="Polysaccharide export protein N-terminal" evidence="18">
    <location>
        <begin position="136"/>
        <end position="207"/>
    </location>
</feature>
<dbReference type="PANTHER" id="PTHR33619">
    <property type="entry name" value="POLYSACCHARIDE EXPORT PROTEIN GFCE-RELATED"/>
    <property type="match status" value="1"/>
</dbReference>
<keyword evidence="22" id="KW-1185">Reference proteome</keyword>
<evidence type="ECO:0000256" key="17">
    <source>
        <dbReference type="SAM" id="SignalP"/>
    </source>
</evidence>
<evidence type="ECO:0000259" key="19">
    <source>
        <dbReference type="Pfam" id="PF10531"/>
    </source>
</evidence>
<dbReference type="AlphaFoldDB" id="A0A4Y9EPS6"/>
<comment type="subcellular location">
    <subcellularLocation>
        <location evidence="1">Cell outer membrane</location>
        <topology evidence="1">Multi-pass membrane protein</topology>
    </subcellularLocation>
</comment>
<evidence type="ECO:0000259" key="20">
    <source>
        <dbReference type="Pfam" id="PF22461"/>
    </source>
</evidence>
<evidence type="ECO:0000256" key="6">
    <source>
        <dbReference type="ARBA" id="ARBA00022692"/>
    </source>
</evidence>
<evidence type="ECO:0000256" key="16">
    <source>
        <dbReference type="SAM" id="Phobius"/>
    </source>
</evidence>
<evidence type="ECO:0000256" key="3">
    <source>
        <dbReference type="ARBA" id="ARBA00022448"/>
    </source>
</evidence>
<dbReference type="Proteomes" id="UP000297737">
    <property type="component" value="Unassembled WGS sequence"/>
</dbReference>
<feature type="region of interest" description="Disordered" evidence="15">
    <location>
        <begin position="44"/>
        <end position="69"/>
    </location>
</feature>
<proteinExistence type="inferred from homology"/>
<dbReference type="OrthoDB" id="9808948at2"/>
<evidence type="ECO:0000256" key="10">
    <source>
        <dbReference type="ARBA" id="ARBA00023114"/>
    </source>
</evidence>
<keyword evidence="6 16" id="KW-0812">Transmembrane</keyword>
<dbReference type="Pfam" id="PF02563">
    <property type="entry name" value="Poly_export"/>
    <property type="match status" value="1"/>
</dbReference>
<dbReference type="EMBL" id="SIHO01000002">
    <property type="protein sequence ID" value="TFU03781.1"/>
    <property type="molecule type" value="Genomic_DNA"/>
</dbReference>
<dbReference type="GO" id="GO:0015159">
    <property type="term" value="F:polysaccharide transmembrane transporter activity"/>
    <property type="evidence" value="ECO:0007669"/>
    <property type="project" value="InterPro"/>
</dbReference>
<name>A0A4Y9EPS6_9SPHN</name>
<evidence type="ECO:0000313" key="21">
    <source>
        <dbReference type="EMBL" id="TFU03781.1"/>
    </source>
</evidence>
<evidence type="ECO:0000256" key="4">
    <source>
        <dbReference type="ARBA" id="ARBA00022452"/>
    </source>
</evidence>
<accession>A0A4Y9EPS6</accession>
<dbReference type="InterPro" id="IPR019554">
    <property type="entry name" value="Soluble_ligand-bd"/>
</dbReference>
<feature type="domain" description="Soluble ligand binding" evidence="19">
    <location>
        <begin position="681"/>
        <end position="714"/>
    </location>
</feature>
<evidence type="ECO:0000256" key="9">
    <source>
        <dbReference type="ARBA" id="ARBA00023065"/>
    </source>
</evidence>
<keyword evidence="10" id="KW-0626">Porin</keyword>
<evidence type="ECO:0000259" key="18">
    <source>
        <dbReference type="Pfam" id="PF02563"/>
    </source>
</evidence>
<dbReference type="Gene3D" id="3.10.560.10">
    <property type="entry name" value="Outer membrane lipoprotein wza domain like"/>
    <property type="match status" value="4"/>
</dbReference>
<dbReference type="InterPro" id="IPR054765">
    <property type="entry name" value="SLBB_dom"/>
</dbReference>
<feature type="transmembrane region" description="Helical" evidence="16">
    <location>
        <begin position="891"/>
        <end position="913"/>
    </location>
</feature>
<evidence type="ECO:0000256" key="11">
    <source>
        <dbReference type="ARBA" id="ARBA00023136"/>
    </source>
</evidence>
<comment type="caution">
    <text evidence="21">The sequence shown here is derived from an EMBL/GenBank/DDBJ whole genome shotgun (WGS) entry which is preliminary data.</text>
</comment>
<evidence type="ECO:0000256" key="12">
    <source>
        <dbReference type="ARBA" id="ARBA00023139"/>
    </source>
</evidence>
<evidence type="ECO:0000256" key="1">
    <source>
        <dbReference type="ARBA" id="ARBA00004571"/>
    </source>
</evidence>
<keyword evidence="16" id="KW-1133">Transmembrane helix</keyword>
<keyword evidence="4" id="KW-1134">Transmembrane beta strand</keyword>
<sequence>MKRHFVAVTSAVLAAMLGSIALQASAQSIDPKVLQQVQGQLGVGSTSNSAATQVDRARESSSGNVSTFPQTTRIDTTEEQQLRREQARAALAKIYRPSPIEREFRSRLADTTLRQFGYELFQSVQDAAGTMTGSAGDSYIIGFGDELVVQFQGATNDSKTVRVDREGRLIVAALPPIPAAGRSLGAVRNDLEAATRRTMLGTEVFVSLGSVRAITVFVGGEVERPGQVGLTALADISAALARAGGIRRSGSLRNVKIISGGSTRSVDLYGLLGIGAPPAVRLRDGDRIIVPVIGDTAAVAGSVSRPGIYELRGNTSVSELLAYAGGALRPRGNSIAISRISADGAEEFVRAATLSSRVVPGDALQLVGGSAGGATGRVTLYGNVQNPGPRPLSAAPTVRDLLGEVRDLRFDTYMPMAILIRRDPVTATRSFQPVNLMTALQGRPGVALRSDDRLYVFARSDIDFINRSPVRRIVLGQPNPLPDCVSLNQLEALVRDTQSARFNVVTRGSFIVERGGQSDVANTGGTAAQAGSRRGDESLRTGADPAGLTVQQQDMRDAATEDEAAAQRNLRCPMIFENEPGLLPILIENAIGVGGAVRQPGAYPIADAVTVRDIANVAEGLLTNASSLSLDIIRAQASATGEQHMEIDTAGTQLMTTMLRPGDDIRFNAALPQFEAGGVLLTGEFGRPGLYSIRRGETLSQLIARAGGVTSLAYPYGAIFTRRSVKELQQEGFRRTGREMANALLAVSARKESSGDSIAAASNLIATLSTIEAPGRVVIEADPRVLAIRPDLDTVMNSGDAIYMPTRPNFVLALGDVSNPGALQFIAGKGVKDYISETGGTAATADSGRTFLVLPNGTAQPVRNSGRGIVVPPGSTIIVPKDIDPLFKLDVASNVAGILGNLITSVATIALLAK</sequence>
<keyword evidence="5" id="KW-0762">Sugar transport</keyword>
<evidence type="ECO:0000256" key="13">
    <source>
        <dbReference type="ARBA" id="ARBA00023237"/>
    </source>
</evidence>
<evidence type="ECO:0000256" key="2">
    <source>
        <dbReference type="ARBA" id="ARBA00009450"/>
    </source>
</evidence>
<keyword evidence="8" id="KW-0625">Polysaccharide transport</keyword>
<keyword evidence="13" id="KW-0998">Cell outer membrane</keyword>
<dbReference type="GO" id="GO:0009279">
    <property type="term" value="C:cell outer membrane"/>
    <property type="evidence" value="ECO:0007669"/>
    <property type="project" value="UniProtKB-SubCell"/>
</dbReference>
<keyword evidence="9" id="KW-0406">Ion transport</keyword>
<dbReference type="Pfam" id="PF10531">
    <property type="entry name" value="SLBB"/>
    <property type="match status" value="2"/>
</dbReference>
<dbReference type="Pfam" id="PF22461">
    <property type="entry name" value="SLBB_2"/>
    <property type="match status" value="1"/>
</dbReference>
<dbReference type="GO" id="GO:0046930">
    <property type="term" value="C:pore complex"/>
    <property type="evidence" value="ECO:0007669"/>
    <property type="project" value="UniProtKB-KW"/>
</dbReference>
<evidence type="ECO:0008006" key="23">
    <source>
        <dbReference type="Google" id="ProtNLM"/>
    </source>
</evidence>
<evidence type="ECO:0000256" key="15">
    <source>
        <dbReference type="SAM" id="MobiDB-lite"/>
    </source>
</evidence>
<dbReference type="GO" id="GO:0015288">
    <property type="term" value="F:porin activity"/>
    <property type="evidence" value="ECO:0007669"/>
    <property type="project" value="UniProtKB-KW"/>
</dbReference>
<keyword evidence="11 16" id="KW-0472">Membrane</keyword>
<dbReference type="InterPro" id="IPR049712">
    <property type="entry name" value="Poly_export"/>
</dbReference>
<dbReference type="GO" id="GO:0006811">
    <property type="term" value="P:monoatomic ion transport"/>
    <property type="evidence" value="ECO:0007669"/>
    <property type="project" value="UniProtKB-KW"/>
</dbReference>
<evidence type="ECO:0000256" key="7">
    <source>
        <dbReference type="ARBA" id="ARBA00022729"/>
    </source>
</evidence>
<keyword evidence="3" id="KW-0813">Transport</keyword>
<reference evidence="21 22" key="1">
    <citation type="submission" date="2019-02" db="EMBL/GenBank/DDBJ databases">
        <title>Polymorphobacter sp. isolated from the lake at the Tibet of China.</title>
        <authorList>
            <person name="Li A."/>
        </authorList>
    </citation>
    <scope>NUCLEOTIDE SEQUENCE [LARGE SCALE GENOMIC DNA]</scope>
    <source>
        <strain evidence="21 22">DJ1R-1</strain>
    </source>
</reference>
<keyword evidence="7 17" id="KW-0732">Signal</keyword>
<feature type="domain" description="Soluble ligand binding" evidence="19">
    <location>
        <begin position="298"/>
        <end position="345"/>
    </location>
</feature>
<feature type="compositionally biased region" description="Polar residues" evidence="15">
    <location>
        <begin position="60"/>
        <end position="69"/>
    </location>
</feature>
<comment type="similarity">
    <text evidence="2">Belongs to the BexD/CtrA/VexA family.</text>
</comment>
<keyword evidence="12" id="KW-0564">Palmitate</keyword>
<gene>
    <name evidence="21" type="ORF">EUV02_11610</name>
</gene>
<feature type="region of interest" description="Disordered" evidence="15">
    <location>
        <begin position="516"/>
        <end position="544"/>
    </location>
</feature>